<reference evidence="1" key="1">
    <citation type="submission" date="2016-10" db="EMBL/GenBank/DDBJ databases">
        <authorList>
            <person name="de Groot N.N."/>
        </authorList>
    </citation>
    <scope>NUCLEOTIDE SEQUENCE</scope>
</reference>
<organism evidence="1">
    <name type="scientific">hydrothermal vent metagenome</name>
    <dbReference type="NCBI Taxonomy" id="652676"/>
    <lineage>
        <taxon>unclassified sequences</taxon>
        <taxon>metagenomes</taxon>
        <taxon>ecological metagenomes</taxon>
    </lineage>
</organism>
<evidence type="ECO:0000313" key="1">
    <source>
        <dbReference type="EMBL" id="SFV75289.1"/>
    </source>
</evidence>
<sequence length="162" mass="19038">MKNKMIKIMMILALFSSVTLFGAVEEKVIMCNALDAKYDKKVFRKATILMTEARLKLEKKYKKFLTFEYQEKLLKDKKSIKKALKKAGARYYVYVDIVDKSKGKCPNKKCKVDYILKLYDGKKNKKYKLKLKAYINNNEFTEIKAAHIRSATKKLVRFLKAR</sequence>
<protein>
    <submittedName>
        <fullName evidence="1">Uncharacterized protein</fullName>
    </submittedName>
</protein>
<proteinExistence type="predicted"/>
<gene>
    <name evidence="1" type="ORF">MNB_SM-3-17</name>
</gene>
<name>A0A1W1D3U4_9ZZZZ</name>
<accession>A0A1W1D3U4</accession>
<dbReference type="AlphaFoldDB" id="A0A1W1D3U4"/>
<dbReference type="EMBL" id="FPHP01000027">
    <property type="protein sequence ID" value="SFV75289.1"/>
    <property type="molecule type" value="Genomic_DNA"/>
</dbReference>